<feature type="region of interest" description="Disordered" evidence="2">
    <location>
        <begin position="111"/>
        <end position="144"/>
    </location>
</feature>
<comment type="caution">
    <text evidence="4">The sequence shown here is derived from an EMBL/GenBank/DDBJ whole genome shotgun (WGS) entry which is preliminary data.</text>
</comment>
<protein>
    <submittedName>
        <fullName evidence="4">Uncharacterized protein</fullName>
    </submittedName>
</protein>
<evidence type="ECO:0000313" key="5">
    <source>
        <dbReference type="Proteomes" id="UP000178606"/>
    </source>
</evidence>
<evidence type="ECO:0000313" key="4">
    <source>
        <dbReference type="EMBL" id="OGG43705.1"/>
    </source>
</evidence>
<keyword evidence="3" id="KW-0472">Membrane</keyword>
<keyword evidence="1" id="KW-0175">Coiled coil</keyword>
<evidence type="ECO:0000256" key="2">
    <source>
        <dbReference type="SAM" id="MobiDB-lite"/>
    </source>
</evidence>
<accession>A0A1F6C3E1</accession>
<dbReference type="EMBL" id="MFKF01000427">
    <property type="protein sequence ID" value="OGG43705.1"/>
    <property type="molecule type" value="Genomic_DNA"/>
</dbReference>
<reference evidence="4 5" key="1">
    <citation type="journal article" date="2016" name="Nat. Commun.">
        <title>Thousands of microbial genomes shed light on interconnected biogeochemical processes in an aquifer system.</title>
        <authorList>
            <person name="Anantharaman K."/>
            <person name="Brown C.T."/>
            <person name="Hug L.A."/>
            <person name="Sharon I."/>
            <person name="Castelle C.J."/>
            <person name="Probst A.J."/>
            <person name="Thomas B.C."/>
            <person name="Singh A."/>
            <person name="Wilkins M.J."/>
            <person name="Karaoz U."/>
            <person name="Brodie E.L."/>
            <person name="Williams K.H."/>
            <person name="Hubbard S.S."/>
            <person name="Banfield J.F."/>
        </authorList>
    </citation>
    <scope>NUCLEOTIDE SEQUENCE [LARGE SCALE GENOMIC DNA]</scope>
    <source>
        <strain evidence="5">RIFCSPLOWO2_12_FULL_64_10</strain>
    </source>
</reference>
<gene>
    <name evidence="4" type="ORF">A3F84_27325</name>
</gene>
<organism evidence="4 5">
    <name type="scientific">Handelsmanbacteria sp. (strain RIFCSPLOWO2_12_FULL_64_10)</name>
    <dbReference type="NCBI Taxonomy" id="1817868"/>
    <lineage>
        <taxon>Bacteria</taxon>
        <taxon>Candidatus Handelsmaniibacteriota</taxon>
    </lineage>
</organism>
<sequence length="144" mass="15653">MARRRSRNFSVIVIPDDGSRTREFKVSTLTIRAALILTLIGLGLSLFGGVSVLRLKGWEDAVDRLQTENARLRAEAEKVQKLSQALERLKATDQQIRTMLSGSVPLSEAPYDLGGAAAGPSQPPASDSVRLSKTAPGRTPRKDR</sequence>
<evidence type="ECO:0000256" key="3">
    <source>
        <dbReference type="SAM" id="Phobius"/>
    </source>
</evidence>
<keyword evidence="3" id="KW-0812">Transmembrane</keyword>
<proteinExistence type="predicted"/>
<name>A0A1F6C3E1_HANXR</name>
<feature type="coiled-coil region" evidence="1">
    <location>
        <begin position="55"/>
        <end position="92"/>
    </location>
</feature>
<feature type="transmembrane region" description="Helical" evidence="3">
    <location>
        <begin position="29"/>
        <end position="53"/>
    </location>
</feature>
<keyword evidence="3" id="KW-1133">Transmembrane helix</keyword>
<feature type="compositionally biased region" description="Low complexity" evidence="2">
    <location>
        <begin position="114"/>
        <end position="128"/>
    </location>
</feature>
<dbReference type="AlphaFoldDB" id="A0A1F6C3E1"/>
<evidence type="ECO:0000256" key="1">
    <source>
        <dbReference type="SAM" id="Coils"/>
    </source>
</evidence>
<dbReference type="Proteomes" id="UP000178606">
    <property type="component" value="Unassembled WGS sequence"/>
</dbReference>